<dbReference type="RefSeq" id="WP_161050735.1">
    <property type="nucleotide sequence ID" value="NZ_WWCR01000015.1"/>
</dbReference>
<organism evidence="3 4">
    <name type="scientific">Duganella margarita</name>
    <dbReference type="NCBI Taxonomy" id="2692170"/>
    <lineage>
        <taxon>Bacteria</taxon>
        <taxon>Pseudomonadati</taxon>
        <taxon>Pseudomonadota</taxon>
        <taxon>Betaproteobacteria</taxon>
        <taxon>Burkholderiales</taxon>
        <taxon>Oxalobacteraceae</taxon>
        <taxon>Telluria group</taxon>
        <taxon>Duganella</taxon>
    </lineage>
</organism>
<name>A0A7X4H3J6_9BURK</name>
<evidence type="ECO:0000313" key="4">
    <source>
        <dbReference type="Proteomes" id="UP000469734"/>
    </source>
</evidence>
<evidence type="ECO:0000259" key="2">
    <source>
        <dbReference type="Pfam" id="PF07589"/>
    </source>
</evidence>
<proteinExistence type="predicted"/>
<dbReference type="InterPro" id="IPR013424">
    <property type="entry name" value="Ice-binding_C"/>
</dbReference>
<feature type="domain" description="Ice-binding protein C-terminal" evidence="2">
    <location>
        <begin position="204"/>
        <end position="228"/>
    </location>
</feature>
<accession>A0A7X4H3J6</accession>
<sequence>MKIKHALNTAALALTLAFAGTAYATQQGDLYTTTKSYSSNEMLVDQGGNSIKSPAPFAVIGVATYEMVNKNDPRQTFLAYCFQPEVDKNVSTYSATYWADTSLVSDKVRALYETSYASTIGNVERQFSFQLALWELKADDGNLAKTDTGLQYFSVTSTGAFADARVTLADEMLTKAADHKTLDGTYLYTVFTAKDSQTLIGAAPVPEADTWAMLAAGLGLVGFVGRRKSKKSEKFAA</sequence>
<reference evidence="3 4" key="1">
    <citation type="submission" date="2019-12" db="EMBL/GenBank/DDBJ databases">
        <title>Novel species isolated from a subtropical stream in China.</title>
        <authorList>
            <person name="Lu H."/>
        </authorList>
    </citation>
    <scope>NUCLEOTIDE SEQUENCE [LARGE SCALE GENOMIC DNA]</scope>
    <source>
        <strain evidence="3 4">FT134W</strain>
    </source>
</reference>
<dbReference type="Pfam" id="PF07589">
    <property type="entry name" value="PEP-CTERM"/>
    <property type="match status" value="1"/>
</dbReference>
<dbReference type="Proteomes" id="UP000469734">
    <property type="component" value="Unassembled WGS sequence"/>
</dbReference>
<feature type="signal peptide" evidence="1">
    <location>
        <begin position="1"/>
        <end position="24"/>
    </location>
</feature>
<evidence type="ECO:0000313" key="3">
    <source>
        <dbReference type="EMBL" id="MYM73604.1"/>
    </source>
</evidence>
<feature type="chain" id="PRO_5030854127" evidence="1">
    <location>
        <begin position="25"/>
        <end position="237"/>
    </location>
</feature>
<protein>
    <submittedName>
        <fullName evidence="3">PEP-CTERM sorting domain-containing protein</fullName>
    </submittedName>
</protein>
<dbReference type="AlphaFoldDB" id="A0A7X4H3J6"/>
<dbReference type="EMBL" id="WWCR01000015">
    <property type="protein sequence ID" value="MYM73604.1"/>
    <property type="molecule type" value="Genomic_DNA"/>
</dbReference>
<gene>
    <name evidence="3" type="ORF">GTP56_15540</name>
</gene>
<comment type="caution">
    <text evidence="3">The sequence shown here is derived from an EMBL/GenBank/DDBJ whole genome shotgun (WGS) entry which is preliminary data.</text>
</comment>
<evidence type="ECO:0000256" key="1">
    <source>
        <dbReference type="SAM" id="SignalP"/>
    </source>
</evidence>
<keyword evidence="1" id="KW-0732">Signal</keyword>